<evidence type="ECO:0000256" key="7">
    <source>
        <dbReference type="SAM" id="Phobius"/>
    </source>
</evidence>
<keyword evidence="10" id="KW-1185">Reference proteome</keyword>
<keyword evidence="2 7" id="KW-0812">Transmembrane</keyword>
<dbReference type="InterPro" id="IPR002048">
    <property type="entry name" value="EF_hand_dom"/>
</dbReference>
<protein>
    <recommendedName>
        <fullName evidence="8">EF-hand domain-containing protein</fullName>
    </recommendedName>
</protein>
<feature type="transmembrane region" description="Helical" evidence="7">
    <location>
        <begin position="450"/>
        <end position="476"/>
    </location>
</feature>
<keyword evidence="3" id="KW-0106">Calcium</keyword>
<name>A0ABN9X1I1_9DINO</name>
<organism evidence="9 10">
    <name type="scientific">Prorocentrum cordatum</name>
    <dbReference type="NCBI Taxonomy" id="2364126"/>
    <lineage>
        <taxon>Eukaryota</taxon>
        <taxon>Sar</taxon>
        <taxon>Alveolata</taxon>
        <taxon>Dinophyceae</taxon>
        <taxon>Prorocentrales</taxon>
        <taxon>Prorocentraceae</taxon>
        <taxon>Prorocentrum</taxon>
    </lineage>
</organism>
<proteinExistence type="predicted"/>
<comment type="subcellular location">
    <subcellularLocation>
        <location evidence="1">Membrane</location>
        <topology evidence="1">Multi-pass membrane protein</topology>
    </subcellularLocation>
</comment>
<dbReference type="InterPro" id="IPR011992">
    <property type="entry name" value="EF-hand-dom_pair"/>
</dbReference>
<dbReference type="InterPro" id="IPR018247">
    <property type="entry name" value="EF_Hand_1_Ca_BS"/>
</dbReference>
<evidence type="ECO:0000256" key="6">
    <source>
        <dbReference type="SAM" id="MobiDB-lite"/>
    </source>
</evidence>
<feature type="region of interest" description="Disordered" evidence="6">
    <location>
        <begin position="108"/>
        <end position="130"/>
    </location>
</feature>
<evidence type="ECO:0000313" key="10">
    <source>
        <dbReference type="Proteomes" id="UP001189429"/>
    </source>
</evidence>
<keyword evidence="4 7" id="KW-1133">Transmembrane helix</keyword>
<evidence type="ECO:0000313" key="9">
    <source>
        <dbReference type="EMBL" id="CAK0892518.1"/>
    </source>
</evidence>
<gene>
    <name evidence="9" type="ORF">PCOR1329_LOCUS72158</name>
</gene>
<dbReference type="Proteomes" id="UP001189429">
    <property type="component" value="Unassembled WGS sequence"/>
</dbReference>
<dbReference type="SUPFAM" id="SSF47473">
    <property type="entry name" value="EF-hand"/>
    <property type="match status" value="1"/>
</dbReference>
<dbReference type="Gene3D" id="1.10.238.10">
    <property type="entry name" value="EF-hand"/>
    <property type="match status" value="1"/>
</dbReference>
<feature type="transmembrane region" description="Helical" evidence="7">
    <location>
        <begin position="272"/>
        <end position="291"/>
    </location>
</feature>
<comment type="caution">
    <text evidence="9">The sequence shown here is derived from an EMBL/GenBank/DDBJ whole genome shotgun (WGS) entry which is preliminary data.</text>
</comment>
<keyword evidence="5 7" id="KW-0472">Membrane</keyword>
<evidence type="ECO:0000259" key="8">
    <source>
        <dbReference type="PROSITE" id="PS50222"/>
    </source>
</evidence>
<evidence type="ECO:0000256" key="4">
    <source>
        <dbReference type="ARBA" id="ARBA00022989"/>
    </source>
</evidence>
<dbReference type="PROSITE" id="PS00018">
    <property type="entry name" value="EF_HAND_1"/>
    <property type="match status" value="1"/>
</dbReference>
<feature type="domain" description="EF-hand" evidence="8">
    <location>
        <begin position="361"/>
        <end position="396"/>
    </location>
</feature>
<evidence type="ECO:0000256" key="2">
    <source>
        <dbReference type="ARBA" id="ARBA00022692"/>
    </source>
</evidence>
<evidence type="ECO:0000256" key="5">
    <source>
        <dbReference type="ARBA" id="ARBA00023136"/>
    </source>
</evidence>
<dbReference type="EMBL" id="CAUYUJ010019620">
    <property type="protein sequence ID" value="CAK0892518.1"/>
    <property type="molecule type" value="Genomic_DNA"/>
</dbReference>
<evidence type="ECO:0000256" key="3">
    <source>
        <dbReference type="ARBA" id="ARBA00022837"/>
    </source>
</evidence>
<evidence type="ECO:0000256" key="1">
    <source>
        <dbReference type="ARBA" id="ARBA00004141"/>
    </source>
</evidence>
<dbReference type="InterPro" id="IPR027359">
    <property type="entry name" value="Volt_channel_dom_sf"/>
</dbReference>
<dbReference type="PROSITE" id="PS50222">
    <property type="entry name" value="EF_HAND_2"/>
    <property type="match status" value="1"/>
</dbReference>
<reference evidence="9" key="1">
    <citation type="submission" date="2023-10" db="EMBL/GenBank/DDBJ databases">
        <authorList>
            <person name="Chen Y."/>
            <person name="Shah S."/>
            <person name="Dougan E. K."/>
            <person name="Thang M."/>
            <person name="Chan C."/>
        </authorList>
    </citation>
    <scope>NUCLEOTIDE SEQUENCE [LARGE SCALE GENOMIC DNA]</scope>
</reference>
<dbReference type="Gene3D" id="1.20.120.350">
    <property type="entry name" value="Voltage-gated potassium channels. Chain C"/>
    <property type="match status" value="1"/>
</dbReference>
<sequence>MAEPSGLRAALQEHEARPCQALAANQASLKQSFVGHSPQFGTVGLAEALSPSEVADERVWWSEALTAQVIRTTAAQTQQILSFVSEEIQKQTEVLQFFLAASTRSAAAEAPPGGEAHALSPRPRDGAPRGGLEALLEQEISERRASETGLRKVMEEQGAALEGMSRALAGLEALLRPPGGAPEAPPAAPPAAECVPDVGEASERSAPMKHEHVSMEWPGMELRKQCRRLCHSRQFVLFTVCMIVANSALLGFEANEAMTSPDLTLPDGLAYRIAHASFALVFVIELALRWFGDGGRDWGDIAEPFMEIHWMLAFFVKAAGELSASHSLSDQKIRREDFITLMKSKTNVKFLEENGLDLCFAGTGWLEQLFNIMDEDGNGDLDVSEFVNNLYDLKGPARALEQKLEHQKIMGMIDALRTDSMQASGALCAGTASTSLLSAIWNLSVERLHALFVVLFGCVTAVFEFGGFLLFASLALRVDLWFFLVPRAPAAAAARPASAGGAADGGASENLRNRVLRAATPQLGQRTGRASAQPALDARFAIAALDLRARILGVATPLRAEAGAARLRRDARSRSRPRLLLAAAGA</sequence>
<feature type="transmembrane region" description="Helical" evidence="7">
    <location>
        <begin position="235"/>
        <end position="252"/>
    </location>
</feature>
<accession>A0ABN9X1I1</accession>